<feature type="region of interest" description="Disordered" evidence="1">
    <location>
        <begin position="392"/>
        <end position="490"/>
    </location>
</feature>
<organism evidence="3 4">
    <name type="scientific">Pristionchus fissidentatus</name>
    <dbReference type="NCBI Taxonomy" id="1538716"/>
    <lineage>
        <taxon>Eukaryota</taxon>
        <taxon>Metazoa</taxon>
        <taxon>Ecdysozoa</taxon>
        <taxon>Nematoda</taxon>
        <taxon>Chromadorea</taxon>
        <taxon>Rhabditida</taxon>
        <taxon>Rhabditina</taxon>
        <taxon>Diplogasteromorpha</taxon>
        <taxon>Diplogasteroidea</taxon>
        <taxon>Neodiplogasteridae</taxon>
        <taxon>Pristionchus</taxon>
    </lineage>
</organism>
<evidence type="ECO:0000259" key="2">
    <source>
        <dbReference type="SMART" id="SM00355"/>
    </source>
</evidence>
<reference evidence="3" key="1">
    <citation type="submission" date="2023-10" db="EMBL/GenBank/DDBJ databases">
        <title>Genome assembly of Pristionchus species.</title>
        <authorList>
            <person name="Yoshida K."/>
            <person name="Sommer R.J."/>
        </authorList>
    </citation>
    <scope>NUCLEOTIDE SEQUENCE</scope>
    <source>
        <strain evidence="3">RS5133</strain>
    </source>
</reference>
<feature type="compositionally biased region" description="Acidic residues" evidence="1">
    <location>
        <begin position="481"/>
        <end position="490"/>
    </location>
</feature>
<proteinExistence type="predicted"/>
<feature type="compositionally biased region" description="Basic and acidic residues" evidence="1">
    <location>
        <begin position="167"/>
        <end position="196"/>
    </location>
</feature>
<evidence type="ECO:0000313" key="3">
    <source>
        <dbReference type="EMBL" id="GMT34400.1"/>
    </source>
</evidence>
<dbReference type="AlphaFoldDB" id="A0AAV5WS28"/>
<sequence>LRMSGKTPVECLLCAKKFVVKDLLEHIHHDIRYLPHKCGSCDFAAALQPDLDQHTVDCDHAAAPVAVNAYKEWLVQSVKTDVLHAHRHGAEALLEAKRNGPALPATPTVPSAQSTPVVRKRELQHVQQPQIMQQRHLPPPPTISSDEEEEREVAPATMRARTVPKKMQSEETDAGRERRRRDEEEEERRRQNEDRPSTSAASRPRVAVVPPVMVDVDVCSDKDIEPLIRESKKFAQCQLCREPVSIMLNSRQNHVEEKHMGNLTTKNREVYVHKLEKQTQSAFPGLISSRTRCACCRQHIGTASGRVSHVCNKHINYSCIRCPIAGCTFSTQVMGNINRHLIDNHAILRGRLGLDGMEQYAGFRRDFQSYKSKVEQMIGYLFPVEFDADAKERSKKRRSKGSDDEEDEEEEGFDVEEALRNAPTRRSPPLSYGQRQRRRSVSLSSDGEEDDDEEPNKKRRREAEYVVRQNADGTTSLVWVDNEEEEEEEG</sequence>
<gene>
    <name evidence="3" type="ORF">PFISCL1PPCAC_25697</name>
</gene>
<feature type="region of interest" description="Disordered" evidence="1">
    <location>
        <begin position="98"/>
        <end position="206"/>
    </location>
</feature>
<feature type="compositionally biased region" description="Low complexity" evidence="1">
    <location>
        <begin position="197"/>
        <end position="206"/>
    </location>
</feature>
<dbReference type="Proteomes" id="UP001432322">
    <property type="component" value="Unassembled WGS sequence"/>
</dbReference>
<feature type="domain" description="C2H2-type" evidence="2">
    <location>
        <begin position="235"/>
        <end position="259"/>
    </location>
</feature>
<accession>A0AAV5WS28</accession>
<dbReference type="InterPro" id="IPR013087">
    <property type="entry name" value="Znf_C2H2_type"/>
</dbReference>
<feature type="compositionally biased region" description="Acidic residues" evidence="1">
    <location>
        <begin position="403"/>
        <end position="416"/>
    </location>
</feature>
<feature type="domain" description="C2H2-type" evidence="2">
    <location>
        <begin position="36"/>
        <end position="60"/>
    </location>
</feature>
<evidence type="ECO:0000313" key="4">
    <source>
        <dbReference type="Proteomes" id="UP001432322"/>
    </source>
</evidence>
<feature type="domain" description="C2H2-type" evidence="2">
    <location>
        <begin position="9"/>
        <end position="29"/>
    </location>
</feature>
<feature type="domain" description="C2H2-type" evidence="2">
    <location>
        <begin position="320"/>
        <end position="345"/>
    </location>
</feature>
<feature type="non-terminal residue" evidence="3">
    <location>
        <position position="490"/>
    </location>
</feature>
<keyword evidence="4" id="KW-1185">Reference proteome</keyword>
<dbReference type="EMBL" id="BTSY01000006">
    <property type="protein sequence ID" value="GMT34400.1"/>
    <property type="molecule type" value="Genomic_DNA"/>
</dbReference>
<comment type="caution">
    <text evidence="3">The sequence shown here is derived from an EMBL/GenBank/DDBJ whole genome shotgun (WGS) entry which is preliminary data.</text>
</comment>
<dbReference type="SMART" id="SM00355">
    <property type="entry name" value="ZnF_C2H2"/>
    <property type="match status" value="4"/>
</dbReference>
<evidence type="ECO:0000256" key="1">
    <source>
        <dbReference type="SAM" id="MobiDB-lite"/>
    </source>
</evidence>
<feature type="non-terminal residue" evidence="3">
    <location>
        <position position="1"/>
    </location>
</feature>
<name>A0AAV5WS28_9BILA</name>
<protein>
    <recommendedName>
        <fullName evidence="2">C2H2-type domain-containing protein</fullName>
    </recommendedName>
</protein>